<reference evidence="28 29" key="1">
    <citation type="submission" date="2020-08" db="EMBL/GenBank/DDBJ databases">
        <authorList>
            <person name="Hejnol A."/>
        </authorList>
    </citation>
    <scope>NUCLEOTIDE SEQUENCE [LARGE SCALE GENOMIC DNA]</scope>
</reference>
<comment type="subcellular location">
    <subcellularLocation>
        <location evidence="3">Cytoplasm</location>
    </subcellularLocation>
    <subcellularLocation>
        <location evidence="2">Nucleus</location>
    </subcellularLocation>
</comment>
<evidence type="ECO:0000256" key="15">
    <source>
        <dbReference type="ARBA" id="ARBA00050870"/>
    </source>
</evidence>
<evidence type="ECO:0000256" key="25">
    <source>
        <dbReference type="ARBA" id="ARBA00077988"/>
    </source>
</evidence>
<comment type="function">
    <text evidence="20">Dioxygenase that mediates demethylation of DNA and RNA containing 1-methyladenosine (m1A). Repairs alkylated DNA containing 1-methyladenosine (m1A) and 3-methylcytosine (m3C) by oxidative demethylation. Has a strong preference for single-stranded DNA. Able to process alkylated m3C within double-stranded regions via its interaction with ASCC3, which promotes DNA unwinding to generate single-stranded substrate needed for ALKBH3. Can repair exocyclic 3,N4-ethenocytosine adducs in single-stranded DNA. Also acts on RNA. Demethylates N(1)-methyladenosine (m1A) RNA, an epigenetic internal modification of messenger RNAs (mRNAs) highly enriched within 5'-untranslated regions (UTRs) and in the vicinity of start codons. Requires molecular oxygen, alpha-ketoglutarate and iron.</text>
</comment>
<dbReference type="PANTHER" id="PTHR31212">
    <property type="entry name" value="ALPHA-KETOGLUTARATE-DEPENDENT DIOXYGENASE ALKB HOMOLOG 3"/>
    <property type="match status" value="1"/>
</dbReference>
<evidence type="ECO:0000256" key="5">
    <source>
        <dbReference type="ARBA" id="ARBA00022723"/>
    </source>
</evidence>
<organism evidence="28 29">
    <name type="scientific">Dimorphilus gyrociliatus</name>
    <dbReference type="NCBI Taxonomy" id="2664684"/>
    <lineage>
        <taxon>Eukaryota</taxon>
        <taxon>Metazoa</taxon>
        <taxon>Spiralia</taxon>
        <taxon>Lophotrochozoa</taxon>
        <taxon>Annelida</taxon>
        <taxon>Polychaeta</taxon>
        <taxon>Polychaeta incertae sedis</taxon>
        <taxon>Dinophilidae</taxon>
        <taxon>Dimorphilus</taxon>
    </lineage>
</organism>
<comment type="catalytic activity">
    <reaction evidence="18">
        <text>a 3,N(4)-etheno-2'-deoxycytidine in single-stranded DNA + 2-oxoglutarate + O2 + H2O = a 2'-deoxycytidine in single-stranded DNA + glyoxal + succinate + CO2</text>
        <dbReference type="Rhea" id="RHEA:70471"/>
        <dbReference type="Rhea" id="RHEA-COMP:12846"/>
        <dbReference type="Rhea" id="RHEA-COMP:17906"/>
        <dbReference type="ChEBI" id="CHEBI:15377"/>
        <dbReference type="ChEBI" id="CHEBI:15379"/>
        <dbReference type="ChEBI" id="CHEBI:16526"/>
        <dbReference type="ChEBI" id="CHEBI:16810"/>
        <dbReference type="ChEBI" id="CHEBI:30031"/>
        <dbReference type="ChEBI" id="CHEBI:34779"/>
        <dbReference type="ChEBI" id="CHEBI:85452"/>
        <dbReference type="ChEBI" id="CHEBI:189585"/>
    </reaction>
    <physiologicalReaction direction="left-to-right" evidence="18">
        <dbReference type="Rhea" id="RHEA:70472"/>
    </physiologicalReaction>
</comment>
<evidence type="ECO:0000256" key="20">
    <source>
        <dbReference type="ARBA" id="ARBA00054625"/>
    </source>
</evidence>
<evidence type="ECO:0000256" key="12">
    <source>
        <dbReference type="ARBA" id="ARBA00023204"/>
    </source>
</evidence>
<dbReference type="InterPro" id="IPR032854">
    <property type="entry name" value="ALKBH3"/>
</dbReference>
<dbReference type="FunFam" id="2.60.120.590:FF:000003">
    <property type="entry name" value="alpha-ketoglutarate-dependent dioxygenase alkB homolog 3"/>
    <property type="match status" value="1"/>
</dbReference>
<evidence type="ECO:0000256" key="8">
    <source>
        <dbReference type="ARBA" id="ARBA00022964"/>
    </source>
</evidence>
<comment type="catalytic activity">
    <reaction evidence="16">
        <text>an N(1)-methyl-2'-deoxyadenosine in single-stranded DNA + 2-oxoglutarate + O2 = a 2'-deoxyadenosine in single-stranded DNA + formaldehyde + succinate + CO2 + H(+)</text>
        <dbReference type="Rhea" id="RHEA:70447"/>
        <dbReference type="Rhea" id="RHEA-COMP:17895"/>
        <dbReference type="Rhea" id="RHEA-COMP:17896"/>
        <dbReference type="ChEBI" id="CHEBI:15378"/>
        <dbReference type="ChEBI" id="CHEBI:15379"/>
        <dbReference type="ChEBI" id="CHEBI:16526"/>
        <dbReference type="ChEBI" id="CHEBI:16810"/>
        <dbReference type="ChEBI" id="CHEBI:16842"/>
        <dbReference type="ChEBI" id="CHEBI:30031"/>
        <dbReference type="ChEBI" id="CHEBI:90615"/>
        <dbReference type="ChEBI" id="CHEBI:139096"/>
    </reaction>
    <physiologicalReaction direction="left-to-right" evidence="16">
        <dbReference type="Rhea" id="RHEA:70448"/>
    </physiologicalReaction>
</comment>
<evidence type="ECO:0000256" key="26">
    <source>
        <dbReference type="SAM" id="MobiDB-lite"/>
    </source>
</evidence>
<evidence type="ECO:0000256" key="1">
    <source>
        <dbReference type="ARBA" id="ARBA00001954"/>
    </source>
</evidence>
<evidence type="ECO:0000256" key="21">
    <source>
        <dbReference type="ARBA" id="ARBA00064884"/>
    </source>
</evidence>
<dbReference type="PROSITE" id="PS51471">
    <property type="entry name" value="FE2OG_OXY"/>
    <property type="match status" value="1"/>
</dbReference>
<comment type="cofactor">
    <cofactor evidence="1">
        <name>Fe(2+)</name>
        <dbReference type="ChEBI" id="CHEBI:29033"/>
    </cofactor>
</comment>
<dbReference type="EMBL" id="CAJFCJ010000003">
    <property type="protein sequence ID" value="CAD5113164.1"/>
    <property type="molecule type" value="Genomic_DNA"/>
</dbReference>
<feature type="compositionally biased region" description="Basic residues" evidence="26">
    <location>
        <begin position="1"/>
        <end position="10"/>
    </location>
</feature>
<name>A0A7I8VBZ8_9ANNE</name>
<evidence type="ECO:0000256" key="14">
    <source>
        <dbReference type="ARBA" id="ARBA00023278"/>
    </source>
</evidence>
<keyword evidence="6" id="KW-0227">DNA damage</keyword>
<feature type="region of interest" description="Disordered" evidence="26">
    <location>
        <begin position="1"/>
        <end position="33"/>
    </location>
</feature>
<evidence type="ECO:0000256" key="24">
    <source>
        <dbReference type="ARBA" id="ARBA00071421"/>
    </source>
</evidence>
<dbReference type="GO" id="GO:0006307">
    <property type="term" value="P:DNA alkylation repair"/>
    <property type="evidence" value="ECO:0007669"/>
    <property type="project" value="InterPro"/>
</dbReference>
<keyword evidence="5" id="KW-0479">Metal-binding</keyword>
<comment type="catalytic activity">
    <reaction evidence="15">
        <text>an N(1)-methyladenosine in mRNA + 2-oxoglutarate + O2 = an adenosine in mRNA + formaldehyde + succinate + CO2</text>
        <dbReference type="Rhea" id="RHEA:49516"/>
        <dbReference type="Rhea" id="RHEA-COMP:12414"/>
        <dbReference type="Rhea" id="RHEA-COMP:12415"/>
        <dbReference type="ChEBI" id="CHEBI:15379"/>
        <dbReference type="ChEBI" id="CHEBI:16526"/>
        <dbReference type="ChEBI" id="CHEBI:16810"/>
        <dbReference type="ChEBI" id="CHEBI:16842"/>
        <dbReference type="ChEBI" id="CHEBI:30031"/>
        <dbReference type="ChEBI" id="CHEBI:74411"/>
        <dbReference type="ChEBI" id="CHEBI:74491"/>
        <dbReference type="EC" id="1.14.11.54"/>
    </reaction>
</comment>
<dbReference type="AlphaFoldDB" id="A0A7I8VBZ8"/>
<evidence type="ECO:0000313" key="28">
    <source>
        <dbReference type="EMBL" id="CAD5113164.1"/>
    </source>
</evidence>
<keyword evidence="7" id="KW-0832">Ubl conjugation</keyword>
<keyword evidence="10" id="KW-0408">Iron</keyword>
<evidence type="ECO:0000256" key="4">
    <source>
        <dbReference type="ARBA" id="ARBA00022490"/>
    </source>
</evidence>
<comment type="subunit">
    <text evidence="21">Interacts with the ASCC complex composed of ASCC1, ASCC2 and ASCC3. Interacts directly with ASCC3, and is thereby recruited to the ASCC complex. Interacts with OTUD4; the interaction is direct. Interacts with USP7 and USP9X.</text>
</comment>
<keyword evidence="13" id="KW-0539">Nucleus</keyword>
<dbReference type="InterPro" id="IPR037151">
    <property type="entry name" value="AlkB-like_sf"/>
</dbReference>
<accession>A0A7I8VBZ8</accession>
<evidence type="ECO:0000256" key="13">
    <source>
        <dbReference type="ARBA" id="ARBA00023242"/>
    </source>
</evidence>
<keyword evidence="4" id="KW-0963">Cytoplasm</keyword>
<evidence type="ECO:0000256" key="9">
    <source>
        <dbReference type="ARBA" id="ARBA00023002"/>
    </source>
</evidence>
<dbReference type="OrthoDB" id="545910at2759"/>
<evidence type="ECO:0000256" key="22">
    <source>
        <dbReference type="ARBA" id="ARBA00066588"/>
    </source>
</evidence>
<evidence type="ECO:0000256" key="18">
    <source>
        <dbReference type="ARBA" id="ARBA00052597"/>
    </source>
</evidence>
<protein>
    <recommendedName>
        <fullName evidence="24">Alpha-ketoglutarate-dependent dioxygenase alkB homolog 3</fullName>
        <ecNumber evidence="23">1.14.11.33</ecNumber>
        <ecNumber evidence="22">1.14.11.54</ecNumber>
    </recommendedName>
    <alternativeName>
        <fullName evidence="25">Alkylated DNA repair protein alkB homolog 3</fullName>
    </alternativeName>
</protein>
<dbReference type="Gene3D" id="2.60.120.590">
    <property type="entry name" value="Alpha-ketoglutarate-dependent dioxygenase AlkB-like"/>
    <property type="match status" value="1"/>
</dbReference>
<dbReference type="GO" id="GO:0035516">
    <property type="term" value="F:broad specificity oxidative DNA demethylase activity"/>
    <property type="evidence" value="ECO:0007669"/>
    <property type="project" value="UniProtKB-EC"/>
</dbReference>
<evidence type="ECO:0000256" key="17">
    <source>
        <dbReference type="ARBA" id="ARBA00051165"/>
    </source>
</evidence>
<dbReference type="GO" id="GO:0005654">
    <property type="term" value="C:nucleoplasm"/>
    <property type="evidence" value="ECO:0007669"/>
    <property type="project" value="TreeGrafter"/>
</dbReference>
<evidence type="ECO:0000256" key="2">
    <source>
        <dbReference type="ARBA" id="ARBA00004123"/>
    </source>
</evidence>
<comment type="catalytic activity">
    <reaction evidence="17">
        <text>an N(3)-methyl-2'-deoxycytidine in single-stranded DNA + 2-oxoglutarate + O2 = a 2'-deoxycytidine in single-stranded DNA + formaldehyde + succinate + CO2 + H(+)</text>
        <dbReference type="Rhea" id="RHEA:70435"/>
        <dbReference type="Rhea" id="RHEA-COMP:12846"/>
        <dbReference type="Rhea" id="RHEA-COMP:17894"/>
        <dbReference type="ChEBI" id="CHEBI:15378"/>
        <dbReference type="ChEBI" id="CHEBI:15379"/>
        <dbReference type="ChEBI" id="CHEBI:16526"/>
        <dbReference type="ChEBI" id="CHEBI:16810"/>
        <dbReference type="ChEBI" id="CHEBI:16842"/>
        <dbReference type="ChEBI" id="CHEBI:30031"/>
        <dbReference type="ChEBI" id="CHEBI:85452"/>
        <dbReference type="ChEBI" id="CHEBI:139075"/>
    </reaction>
    <physiologicalReaction direction="left-to-right" evidence="17">
        <dbReference type="Rhea" id="RHEA:70436"/>
    </physiologicalReaction>
</comment>
<dbReference type="SUPFAM" id="SSF51197">
    <property type="entry name" value="Clavaminate synthase-like"/>
    <property type="match status" value="1"/>
</dbReference>
<evidence type="ECO:0000256" key="6">
    <source>
        <dbReference type="ARBA" id="ARBA00022763"/>
    </source>
</evidence>
<evidence type="ECO:0000256" key="10">
    <source>
        <dbReference type="ARBA" id="ARBA00023004"/>
    </source>
</evidence>
<keyword evidence="12" id="KW-0234">DNA repair</keyword>
<comment type="caution">
    <text evidence="28">The sequence shown here is derived from an EMBL/GenBank/DDBJ whole genome shotgun (WGS) entry which is preliminary data.</text>
</comment>
<evidence type="ECO:0000256" key="7">
    <source>
        <dbReference type="ARBA" id="ARBA00022843"/>
    </source>
</evidence>
<proteinExistence type="predicted"/>
<dbReference type="GO" id="GO:0046872">
    <property type="term" value="F:metal ion binding"/>
    <property type="evidence" value="ECO:0007669"/>
    <property type="project" value="UniProtKB-KW"/>
</dbReference>
<dbReference type="Proteomes" id="UP000549394">
    <property type="component" value="Unassembled WGS sequence"/>
</dbReference>
<dbReference type="Pfam" id="PF13532">
    <property type="entry name" value="2OG-FeII_Oxy_2"/>
    <property type="match status" value="1"/>
</dbReference>
<dbReference type="GO" id="GO:1990930">
    <property type="term" value="F:mRNA N1-methyladenosine dioxygenase activity"/>
    <property type="evidence" value="ECO:0007669"/>
    <property type="project" value="UniProtKB-EC"/>
</dbReference>
<feature type="domain" description="Fe2OG dioxygenase" evidence="27">
    <location>
        <begin position="167"/>
        <end position="270"/>
    </location>
</feature>
<evidence type="ECO:0000256" key="16">
    <source>
        <dbReference type="ARBA" id="ARBA00051010"/>
    </source>
</evidence>
<evidence type="ECO:0000256" key="11">
    <source>
        <dbReference type="ARBA" id="ARBA00023097"/>
    </source>
</evidence>
<feature type="compositionally biased region" description="Basic and acidic residues" evidence="26">
    <location>
        <begin position="18"/>
        <end position="29"/>
    </location>
</feature>
<evidence type="ECO:0000256" key="23">
    <source>
        <dbReference type="ARBA" id="ARBA00066725"/>
    </source>
</evidence>
<dbReference type="InterPro" id="IPR027450">
    <property type="entry name" value="AlkB-like"/>
</dbReference>
<evidence type="ECO:0000259" key="27">
    <source>
        <dbReference type="PROSITE" id="PS51471"/>
    </source>
</evidence>
<keyword evidence="14" id="KW-0379">Hydroxylation</keyword>
<sequence>MSSEKRRKARIQGGWNSKHTENSNQKTKDLNPLWLAKNVDGTQKSKEKFVFQEVNEPIKPDDIVKTIDKPGVYDISEGPTGLSRIRFFPNFIPKDQSEQLMESLKFELQWRQGSDIKNGESYIQPRLTAWYGDLPYSYSGYTLKANTEWNPHLLKLKAHLEDSTGLVFNSVLGNLYRDGHDSVSWHSDDEPSLGPQPNIASLSFGDTRMFEMRKKPIPPNEDYREYVKIPLTAGSLLIMEGCVQEDWQHRIPKEYHDRDARINLTFRVILPE</sequence>
<dbReference type="PANTHER" id="PTHR31212:SF4">
    <property type="entry name" value="ALPHA-KETOGLUTARATE-DEPENDENT DIOXYGENASE ALKB HOMOLOG 3"/>
    <property type="match status" value="1"/>
</dbReference>
<comment type="catalytic activity">
    <reaction evidence="19">
        <text>a methylated nucleobase within DNA + 2-oxoglutarate + O2 = a nucleobase within DNA + formaldehyde + succinate + CO2</text>
        <dbReference type="Rhea" id="RHEA:30299"/>
        <dbReference type="Rhea" id="RHEA-COMP:12192"/>
        <dbReference type="Rhea" id="RHEA-COMP:12193"/>
        <dbReference type="ChEBI" id="CHEBI:15379"/>
        <dbReference type="ChEBI" id="CHEBI:16526"/>
        <dbReference type="ChEBI" id="CHEBI:16810"/>
        <dbReference type="ChEBI" id="CHEBI:16842"/>
        <dbReference type="ChEBI" id="CHEBI:30031"/>
        <dbReference type="ChEBI" id="CHEBI:32875"/>
        <dbReference type="ChEBI" id="CHEBI:64428"/>
        <dbReference type="EC" id="1.14.11.33"/>
    </reaction>
    <physiologicalReaction direction="left-to-right" evidence="19">
        <dbReference type="Rhea" id="RHEA:30300"/>
    </physiologicalReaction>
</comment>
<dbReference type="EC" id="1.14.11.54" evidence="22"/>
<keyword evidence="11" id="KW-0558">Oxidation</keyword>
<keyword evidence="9" id="KW-0560">Oxidoreductase</keyword>
<evidence type="ECO:0000256" key="3">
    <source>
        <dbReference type="ARBA" id="ARBA00004496"/>
    </source>
</evidence>
<dbReference type="InterPro" id="IPR005123">
    <property type="entry name" value="Oxoglu/Fe-dep_dioxygenase_dom"/>
</dbReference>
<dbReference type="EC" id="1.14.11.33" evidence="23"/>
<evidence type="ECO:0000256" key="19">
    <source>
        <dbReference type="ARBA" id="ARBA00053025"/>
    </source>
</evidence>
<keyword evidence="8" id="KW-0223">Dioxygenase</keyword>
<evidence type="ECO:0000313" key="29">
    <source>
        <dbReference type="Proteomes" id="UP000549394"/>
    </source>
</evidence>
<keyword evidence="29" id="KW-1185">Reference proteome</keyword>
<gene>
    <name evidence="28" type="ORF">DGYR_LOCUS2199</name>
</gene>
<dbReference type="GO" id="GO:0005739">
    <property type="term" value="C:mitochondrion"/>
    <property type="evidence" value="ECO:0007669"/>
    <property type="project" value="TreeGrafter"/>
</dbReference>